<reference evidence="2" key="1">
    <citation type="submission" date="2022-11" db="UniProtKB">
        <authorList>
            <consortium name="WormBaseParasite"/>
        </authorList>
    </citation>
    <scope>IDENTIFICATION</scope>
</reference>
<proteinExistence type="predicted"/>
<name>A0A914EG92_9BILA</name>
<accession>A0A914EG92</accession>
<dbReference type="InterPro" id="IPR009003">
    <property type="entry name" value="Peptidase_S1_PA"/>
</dbReference>
<organism evidence="1 2">
    <name type="scientific">Acrobeloides nanus</name>
    <dbReference type="NCBI Taxonomy" id="290746"/>
    <lineage>
        <taxon>Eukaryota</taxon>
        <taxon>Metazoa</taxon>
        <taxon>Ecdysozoa</taxon>
        <taxon>Nematoda</taxon>
        <taxon>Chromadorea</taxon>
        <taxon>Rhabditida</taxon>
        <taxon>Tylenchina</taxon>
        <taxon>Cephalobomorpha</taxon>
        <taxon>Cephaloboidea</taxon>
        <taxon>Cephalobidae</taxon>
        <taxon>Acrobeloides</taxon>
    </lineage>
</organism>
<dbReference type="SUPFAM" id="SSF50494">
    <property type="entry name" value="Trypsin-like serine proteases"/>
    <property type="match status" value="1"/>
</dbReference>
<dbReference type="WBParaSite" id="ACRNAN_scaffold788.g17755.t1">
    <property type="protein sequence ID" value="ACRNAN_scaffold788.g17755.t1"/>
    <property type="gene ID" value="ACRNAN_scaffold788.g17755"/>
</dbReference>
<dbReference type="AlphaFoldDB" id="A0A914EG92"/>
<protein>
    <submittedName>
        <fullName evidence="2">Uncharacterized protein</fullName>
    </submittedName>
</protein>
<evidence type="ECO:0000313" key="1">
    <source>
        <dbReference type="Proteomes" id="UP000887540"/>
    </source>
</evidence>
<dbReference type="Proteomes" id="UP000887540">
    <property type="component" value="Unplaced"/>
</dbReference>
<sequence length="229" mass="25114">MASKIKISDGIGKVVSIWTEDDSSLTLESLNSVFFGATNLICPVDEREKVYLRIKNGRIYNPDGWDSNVVYLAHFGSRPTSPIQEMSFNVAIAKILPTLDCATLKSMSSAFPHHPVIHASETGMRAVCLGYPSFEDAKADGTLVEGQVHEKEPIPFPVEISALDAPRNNMFAAPCGLAHGFSGGGLFRVYGKSDWLLGICKNSTKRMARQMGSREMASSPIRFVLHFLF</sequence>
<evidence type="ECO:0000313" key="2">
    <source>
        <dbReference type="WBParaSite" id="ACRNAN_scaffold788.g17755.t1"/>
    </source>
</evidence>
<keyword evidence="1" id="KW-1185">Reference proteome</keyword>